<reference evidence="1 2" key="1">
    <citation type="submission" date="2019-08" db="EMBL/GenBank/DDBJ databases">
        <authorList>
            <person name="Peeters C."/>
        </authorList>
    </citation>
    <scope>NUCLEOTIDE SEQUENCE [LARGE SCALE GENOMIC DNA]</scope>
    <source>
        <strain evidence="1 2">LMG 31118</strain>
    </source>
</reference>
<evidence type="ECO:0000313" key="2">
    <source>
        <dbReference type="Proteomes" id="UP000414136"/>
    </source>
</evidence>
<dbReference type="Proteomes" id="UP000414136">
    <property type="component" value="Unassembled WGS sequence"/>
</dbReference>
<evidence type="ECO:0008006" key="3">
    <source>
        <dbReference type="Google" id="ProtNLM"/>
    </source>
</evidence>
<gene>
    <name evidence="1" type="ORF">PCA31118_00032</name>
</gene>
<keyword evidence="2" id="KW-1185">Reference proteome</keyword>
<proteinExistence type="predicted"/>
<dbReference type="InterPro" id="IPR009363">
    <property type="entry name" value="Phage_Mu_Gp16"/>
</dbReference>
<sequence>MISRATMAKIHIARQQLGMDDGSYRAMLRSVGGVESSKDLTPMGAAKVLRHLERCGFVPKPSHGRRPVVARGRDRQMRKIEALLAEAGRPWTYLAGMVKRICKVDAIEFCDEGMLAKLIAALQIDAKRNGRA</sequence>
<protein>
    <recommendedName>
        <fullName evidence="3">Regulatory protein GemA</fullName>
    </recommendedName>
</protein>
<dbReference type="AlphaFoldDB" id="A0A5E4ZG36"/>
<accession>A0A5E4ZG36</accession>
<evidence type="ECO:0000313" key="1">
    <source>
        <dbReference type="EMBL" id="VVE59838.1"/>
    </source>
</evidence>
<organism evidence="1 2">
    <name type="scientific">Pandoraea captiosa</name>
    <dbReference type="NCBI Taxonomy" id="2508302"/>
    <lineage>
        <taxon>Bacteria</taxon>
        <taxon>Pseudomonadati</taxon>
        <taxon>Pseudomonadota</taxon>
        <taxon>Betaproteobacteria</taxon>
        <taxon>Burkholderiales</taxon>
        <taxon>Burkholderiaceae</taxon>
        <taxon>Pandoraea</taxon>
    </lineage>
</organism>
<dbReference type="EMBL" id="CABPSQ010000001">
    <property type="protein sequence ID" value="VVE59838.1"/>
    <property type="molecule type" value="Genomic_DNA"/>
</dbReference>
<dbReference type="OrthoDB" id="5460653at2"/>
<name>A0A5E4ZG36_9BURK</name>
<dbReference type="Pfam" id="PF06252">
    <property type="entry name" value="GemA"/>
    <property type="match status" value="1"/>
</dbReference>